<reference evidence="1" key="1">
    <citation type="submission" date="2018-10" db="EMBL/GenBank/DDBJ databases">
        <title>Hidden diversity of soil giant viruses.</title>
        <authorList>
            <person name="Schulz F."/>
            <person name="Alteio L."/>
            <person name="Goudeau D."/>
            <person name="Ryan E.M."/>
            <person name="Malmstrom R.R."/>
            <person name="Blanchard J."/>
            <person name="Woyke T."/>
        </authorList>
    </citation>
    <scope>NUCLEOTIDE SEQUENCE</scope>
    <source>
        <strain evidence="1">HAV1</strain>
    </source>
</reference>
<name>A0A3G5A2G9_9VIRU</name>
<dbReference type="EMBL" id="MK072274">
    <property type="protein sequence ID" value="AYV81418.1"/>
    <property type="molecule type" value="Genomic_DNA"/>
</dbReference>
<protein>
    <submittedName>
        <fullName evidence="1">Uncharacterized protein</fullName>
    </submittedName>
</protein>
<organism evidence="1">
    <name type="scientific">Harvfovirus sp</name>
    <dbReference type="NCBI Taxonomy" id="2487768"/>
    <lineage>
        <taxon>Viruses</taxon>
        <taxon>Varidnaviria</taxon>
        <taxon>Bamfordvirae</taxon>
        <taxon>Nucleocytoviricota</taxon>
        <taxon>Megaviricetes</taxon>
        <taxon>Imitervirales</taxon>
        <taxon>Mimiviridae</taxon>
        <taxon>Klosneuvirinae</taxon>
    </lineage>
</organism>
<gene>
    <name evidence="1" type="ORF">Harvfovirus32_14</name>
</gene>
<sequence>MTFHQSYITLSVTGFLTGIEVLVYSRINTRCLAAVTADESSNQIWTIIKNRDLSEVEDMIKEWFSSRVKSGSTMSPQTTYRCYARMLNGITFGRAVDLRSCVSDEKKIVMKDYRTCILGNGNLVDSYGFVVLNALIGLEWMNFFWFSYAESI</sequence>
<evidence type="ECO:0000313" key="1">
    <source>
        <dbReference type="EMBL" id="AYV81418.1"/>
    </source>
</evidence>
<proteinExistence type="predicted"/>
<accession>A0A3G5A2G9</accession>